<sequence>MYHQESAIKRKRSGLTLLVVAILLASAVVLFKGGQQLGNADQTRDAVHVNALATAIENFYGEYSQLPKVPATLESDSESGIALLRILLADEPAGSKPQNPRDIVFLAVREAKGDRGGVAYASGDSDDIKGMFDSQGRPFQVVVNTGYTDVFEFEHAGTKVRLRGRFAAVFAAGEDGKLGTKDDLISW</sequence>
<accession>A0A934VAN5</accession>
<protein>
    <submittedName>
        <fullName evidence="1">Uncharacterized protein</fullName>
    </submittedName>
</protein>
<organism evidence="1 2">
    <name type="scientific">Haloferula rosea</name>
    <dbReference type="NCBI Taxonomy" id="490093"/>
    <lineage>
        <taxon>Bacteria</taxon>
        <taxon>Pseudomonadati</taxon>
        <taxon>Verrucomicrobiota</taxon>
        <taxon>Verrucomicrobiia</taxon>
        <taxon>Verrucomicrobiales</taxon>
        <taxon>Verrucomicrobiaceae</taxon>
        <taxon>Haloferula</taxon>
    </lineage>
</organism>
<keyword evidence="2" id="KW-1185">Reference proteome</keyword>
<evidence type="ECO:0000313" key="2">
    <source>
        <dbReference type="Proteomes" id="UP000658278"/>
    </source>
</evidence>
<evidence type="ECO:0000313" key="1">
    <source>
        <dbReference type="EMBL" id="MBK1826503.1"/>
    </source>
</evidence>
<proteinExistence type="predicted"/>
<dbReference type="RefSeq" id="WP_234044508.1">
    <property type="nucleotide sequence ID" value="NZ_JAENII010000003.1"/>
</dbReference>
<dbReference type="EMBL" id="JAENII010000003">
    <property type="protein sequence ID" value="MBK1826503.1"/>
    <property type="molecule type" value="Genomic_DNA"/>
</dbReference>
<name>A0A934VAN5_9BACT</name>
<comment type="caution">
    <text evidence="1">The sequence shown here is derived from an EMBL/GenBank/DDBJ whole genome shotgun (WGS) entry which is preliminary data.</text>
</comment>
<dbReference type="Proteomes" id="UP000658278">
    <property type="component" value="Unassembled WGS sequence"/>
</dbReference>
<gene>
    <name evidence="1" type="ORF">JIN81_05700</name>
</gene>
<dbReference type="AlphaFoldDB" id="A0A934VAN5"/>
<reference evidence="1" key="1">
    <citation type="submission" date="2021-01" db="EMBL/GenBank/DDBJ databases">
        <title>Modified the classification status of verrucomicrobia.</title>
        <authorList>
            <person name="Feng X."/>
        </authorList>
    </citation>
    <scope>NUCLEOTIDE SEQUENCE</scope>
    <source>
        <strain evidence="1">KCTC 22201</strain>
    </source>
</reference>